<dbReference type="AlphaFoldDB" id="A0A285EGD2"/>
<evidence type="ECO:0000313" key="3">
    <source>
        <dbReference type="Proteomes" id="UP000219514"/>
    </source>
</evidence>
<keyword evidence="1" id="KW-0472">Membrane</keyword>
<keyword evidence="1" id="KW-0812">Transmembrane</keyword>
<name>A0A285EGD2_9ACTN</name>
<feature type="transmembrane region" description="Helical" evidence="1">
    <location>
        <begin position="95"/>
        <end position="114"/>
    </location>
</feature>
<evidence type="ECO:0000313" key="2">
    <source>
        <dbReference type="EMBL" id="SNX98179.1"/>
    </source>
</evidence>
<feature type="transmembrane region" description="Helical" evidence="1">
    <location>
        <begin position="69"/>
        <end position="89"/>
    </location>
</feature>
<dbReference type="EMBL" id="OBDO01000009">
    <property type="protein sequence ID" value="SNX98179.1"/>
    <property type="molecule type" value="Genomic_DNA"/>
</dbReference>
<dbReference type="RefSeq" id="WP_097208096.1">
    <property type="nucleotide sequence ID" value="NZ_JACHXB010000001.1"/>
</dbReference>
<dbReference type="Proteomes" id="UP000219514">
    <property type="component" value="Unassembled WGS sequence"/>
</dbReference>
<evidence type="ECO:0008006" key="4">
    <source>
        <dbReference type="Google" id="ProtNLM"/>
    </source>
</evidence>
<protein>
    <recommendedName>
        <fullName evidence="4">DUF4203 domain-containing protein</fullName>
    </recommendedName>
</protein>
<gene>
    <name evidence="2" type="ORF">SAMN06893097_109259</name>
</gene>
<organism evidence="2 3">
    <name type="scientific">Geodermatophilus sabuli</name>
    <dbReference type="NCBI Taxonomy" id="1564158"/>
    <lineage>
        <taxon>Bacteria</taxon>
        <taxon>Bacillati</taxon>
        <taxon>Actinomycetota</taxon>
        <taxon>Actinomycetes</taxon>
        <taxon>Geodermatophilales</taxon>
        <taxon>Geodermatophilaceae</taxon>
        <taxon>Geodermatophilus</taxon>
    </lineage>
</organism>
<feature type="transmembrane region" description="Helical" evidence="1">
    <location>
        <begin position="42"/>
        <end position="62"/>
    </location>
</feature>
<reference evidence="2 3" key="1">
    <citation type="submission" date="2017-09" db="EMBL/GenBank/DDBJ databases">
        <authorList>
            <person name="Ehlers B."/>
            <person name="Leendertz F.H."/>
        </authorList>
    </citation>
    <scope>NUCLEOTIDE SEQUENCE [LARGE SCALE GENOMIC DNA]</scope>
    <source>
        <strain evidence="2 3">DSM 46844</strain>
    </source>
</reference>
<proteinExistence type="predicted"/>
<feature type="transmembrane region" description="Helical" evidence="1">
    <location>
        <begin position="154"/>
        <end position="175"/>
    </location>
</feature>
<sequence>MTGVGLAVVGLLLCFVGLRSIHLALLACGFALGWLVAEGLGASVAVAAIVAACAAVVGWVLARVVLRAALFVVGGLAGGVIGAKLFGLLEGDDGNVLLAVIFVVAVAVLSGLAAQRYHETAAIWACAFGGAGLALSGLGRIWPDTLGFLRTPDTTAEAVLSAAAWLVLGALGWTVQRRLVQQSSQAPV</sequence>
<evidence type="ECO:0000256" key="1">
    <source>
        <dbReference type="SAM" id="Phobius"/>
    </source>
</evidence>
<keyword evidence="3" id="KW-1185">Reference proteome</keyword>
<accession>A0A285EGD2</accession>
<feature type="transmembrane region" description="Helical" evidence="1">
    <location>
        <begin position="121"/>
        <end position="142"/>
    </location>
</feature>
<keyword evidence="1" id="KW-1133">Transmembrane helix</keyword>